<evidence type="ECO:0000313" key="1">
    <source>
        <dbReference type="EMBL" id="MBP2621109.1"/>
    </source>
</evidence>
<dbReference type="Proteomes" id="UP001519349">
    <property type="component" value="Unassembled WGS sequence"/>
</dbReference>
<organism evidence="1 2">
    <name type="scientific">Streptococcus panodentis</name>
    <dbReference type="NCBI Taxonomy" id="1581472"/>
    <lineage>
        <taxon>Bacteria</taxon>
        <taxon>Bacillati</taxon>
        <taxon>Bacillota</taxon>
        <taxon>Bacilli</taxon>
        <taxon>Lactobacillales</taxon>
        <taxon>Streptococcaceae</taxon>
        <taxon>Streptococcus</taxon>
    </lineage>
</organism>
<dbReference type="RefSeq" id="WP_209551357.1">
    <property type="nucleotide sequence ID" value="NZ_QFAY01000013.1"/>
</dbReference>
<dbReference type="EMBL" id="QFAY01000013">
    <property type="protein sequence ID" value="MBP2621109.1"/>
    <property type="molecule type" value="Genomic_DNA"/>
</dbReference>
<evidence type="ECO:0000313" key="2">
    <source>
        <dbReference type="Proteomes" id="UP001519349"/>
    </source>
</evidence>
<sequence>MVKTMLENITDVFTNGGLDDLGARLNDIKRQIEKTLITNVYAPHALQKRDSIKSKSKQEISKIAKEGESALQGVNDTLDSAIKGQWSTAVREAITESSNKYNKI</sequence>
<reference evidence="1 2" key="1">
    <citation type="submission" date="2018-05" db="EMBL/GenBank/DDBJ databases">
        <title>Draft genome sequence of Streptococcus panodentis CCUG 70867T.</title>
        <authorList>
            <person name="Salva-Serra F."/>
            <person name="Mendez V."/>
            <person name="Jaen-Luchoro D."/>
            <person name="Gonzales-Siles L."/>
            <person name="Karlsson R."/>
            <person name="Engstrom-Jakobsson H."/>
            <person name="Busquets A."/>
            <person name="Gomila M."/>
            <person name="Pineiro-Iglesias B."/>
            <person name="Bennasar-Figueras A."/>
            <person name="Seeger M."/>
            <person name="Moore E."/>
        </authorList>
    </citation>
    <scope>NUCLEOTIDE SEQUENCE [LARGE SCALE GENOMIC DNA]</scope>
    <source>
        <strain evidence="1 2">CCUG 70867</strain>
    </source>
</reference>
<gene>
    <name evidence="1" type="ORF">DHL47_07230</name>
</gene>
<name>A0ABS5AZH8_9STRE</name>
<protein>
    <submittedName>
        <fullName evidence="1">Uncharacterized protein</fullName>
    </submittedName>
</protein>
<proteinExistence type="predicted"/>
<comment type="caution">
    <text evidence="1">The sequence shown here is derived from an EMBL/GenBank/DDBJ whole genome shotgun (WGS) entry which is preliminary data.</text>
</comment>
<accession>A0ABS5AZH8</accession>
<keyword evidence="2" id="KW-1185">Reference proteome</keyword>